<reference evidence="1" key="2">
    <citation type="submission" date="2023-05" db="EMBL/GenBank/DDBJ databases">
        <authorList>
            <person name="Fouks B."/>
        </authorList>
    </citation>
    <scope>NUCLEOTIDE SEQUENCE</scope>
    <source>
        <strain evidence="1">Stay&amp;Tobe</strain>
        <tissue evidence="1">Testes</tissue>
    </source>
</reference>
<accession>A0AAD8EGS1</accession>
<sequence length="274" mass="30006">QSSVERARGKFLSADHEYIPVYQIINSVQVLQSGSADKYLSPTPAEDGNSLQSATVMHSSATVLHSGSAHNNAFKRYSITFRNVTSLERAKVLHSSPADKDFSAAPLLRMGLDSKALHYCIQNVTSLERAKVLHSSQQIKAYLLLLLLRMSLVSKELKSADKYVSRQQINTSADKYVQINTYLNVTSLERAKVLHSSPADKDFSAAPLLRMGLESADKYVSRTPSAENGSRLKSATLLYSGQQINTSADKYVSRTPSAENGSRLKSATLLYSGS</sequence>
<evidence type="ECO:0000313" key="2">
    <source>
        <dbReference type="Proteomes" id="UP001233999"/>
    </source>
</evidence>
<comment type="caution">
    <text evidence="1">The sequence shown here is derived from an EMBL/GenBank/DDBJ whole genome shotgun (WGS) entry which is preliminary data.</text>
</comment>
<gene>
    <name evidence="1" type="ORF">L9F63_016882</name>
</gene>
<evidence type="ECO:0000313" key="1">
    <source>
        <dbReference type="EMBL" id="KAJ9589990.1"/>
    </source>
</evidence>
<keyword evidence="2" id="KW-1185">Reference proteome</keyword>
<protein>
    <submittedName>
        <fullName evidence="1">Uncharacterized protein</fullName>
    </submittedName>
</protein>
<dbReference type="Proteomes" id="UP001233999">
    <property type="component" value="Unassembled WGS sequence"/>
</dbReference>
<dbReference type="AlphaFoldDB" id="A0AAD8EGS1"/>
<feature type="non-terminal residue" evidence="1">
    <location>
        <position position="1"/>
    </location>
</feature>
<dbReference type="EMBL" id="JASPKZ010004578">
    <property type="protein sequence ID" value="KAJ9589990.1"/>
    <property type="molecule type" value="Genomic_DNA"/>
</dbReference>
<name>A0AAD8EGS1_DIPPU</name>
<reference evidence="1" key="1">
    <citation type="journal article" date="2023" name="IScience">
        <title>Live-bearing cockroach genome reveals convergent evolutionary mechanisms linked to viviparity in insects and beyond.</title>
        <authorList>
            <person name="Fouks B."/>
            <person name="Harrison M.C."/>
            <person name="Mikhailova A.A."/>
            <person name="Marchal E."/>
            <person name="English S."/>
            <person name="Carruthers M."/>
            <person name="Jennings E.C."/>
            <person name="Chiamaka E.L."/>
            <person name="Frigard R.A."/>
            <person name="Pippel M."/>
            <person name="Attardo G.M."/>
            <person name="Benoit J.B."/>
            <person name="Bornberg-Bauer E."/>
            <person name="Tobe S.S."/>
        </authorList>
    </citation>
    <scope>NUCLEOTIDE SEQUENCE</scope>
    <source>
        <strain evidence="1">Stay&amp;Tobe</strain>
    </source>
</reference>
<proteinExistence type="predicted"/>
<organism evidence="1 2">
    <name type="scientific">Diploptera punctata</name>
    <name type="common">Pacific beetle cockroach</name>
    <dbReference type="NCBI Taxonomy" id="6984"/>
    <lineage>
        <taxon>Eukaryota</taxon>
        <taxon>Metazoa</taxon>
        <taxon>Ecdysozoa</taxon>
        <taxon>Arthropoda</taxon>
        <taxon>Hexapoda</taxon>
        <taxon>Insecta</taxon>
        <taxon>Pterygota</taxon>
        <taxon>Neoptera</taxon>
        <taxon>Polyneoptera</taxon>
        <taxon>Dictyoptera</taxon>
        <taxon>Blattodea</taxon>
        <taxon>Blaberoidea</taxon>
        <taxon>Blaberidae</taxon>
        <taxon>Diplopterinae</taxon>
        <taxon>Diploptera</taxon>
    </lineage>
</organism>
<feature type="non-terminal residue" evidence="1">
    <location>
        <position position="274"/>
    </location>
</feature>